<dbReference type="InterPro" id="IPR021426">
    <property type="entry name" value="DUF3073"/>
</dbReference>
<reference evidence="2 3" key="1">
    <citation type="submission" date="2019-09" db="EMBL/GenBank/DDBJ databases">
        <title>Serinicoccus pratensis sp. nov., isolated from meadow soil.</title>
        <authorList>
            <person name="Zhang W."/>
        </authorList>
    </citation>
    <scope>NUCLEOTIDE SEQUENCE [LARGE SCALE GENOMIC DNA]</scope>
    <source>
        <strain evidence="2 3">W204</strain>
    </source>
</reference>
<keyword evidence="3" id="KW-1185">Reference proteome</keyword>
<proteinExistence type="predicted"/>
<dbReference type="KEGG" id="serw:FY030_13770"/>
<accession>A0A5J6V7U2</accession>
<dbReference type="Pfam" id="PF11273">
    <property type="entry name" value="DUF3073"/>
    <property type="match status" value="1"/>
</dbReference>
<evidence type="ECO:0000256" key="1">
    <source>
        <dbReference type="SAM" id="MobiDB-lite"/>
    </source>
</evidence>
<evidence type="ECO:0000313" key="3">
    <source>
        <dbReference type="Proteomes" id="UP000326546"/>
    </source>
</evidence>
<dbReference type="EMBL" id="CP044427">
    <property type="protein sequence ID" value="QFG69627.1"/>
    <property type="molecule type" value="Genomic_DNA"/>
</dbReference>
<gene>
    <name evidence="2" type="ORF">FY030_13770</name>
</gene>
<name>A0A5J6V7U2_9MICO</name>
<dbReference type="RefSeq" id="WP_158062088.1">
    <property type="nucleotide sequence ID" value="NZ_CP044427.1"/>
</dbReference>
<dbReference type="Proteomes" id="UP000326546">
    <property type="component" value="Chromosome"/>
</dbReference>
<organism evidence="2 3">
    <name type="scientific">Ornithinimicrobium pratense</name>
    <dbReference type="NCBI Taxonomy" id="2593973"/>
    <lineage>
        <taxon>Bacteria</taxon>
        <taxon>Bacillati</taxon>
        <taxon>Actinomycetota</taxon>
        <taxon>Actinomycetes</taxon>
        <taxon>Micrococcales</taxon>
        <taxon>Ornithinimicrobiaceae</taxon>
        <taxon>Ornithinimicrobium</taxon>
    </lineage>
</organism>
<feature type="region of interest" description="Disordered" evidence="1">
    <location>
        <begin position="18"/>
        <end position="79"/>
    </location>
</feature>
<evidence type="ECO:0000313" key="2">
    <source>
        <dbReference type="EMBL" id="QFG69627.1"/>
    </source>
</evidence>
<dbReference type="AlphaFoldDB" id="A0A5J6V7U2"/>
<sequence length="79" mass="8759">MGRGRAKAKQIKVARKLKYSTPETDLTALERELRASRGEPSEGYSPVEDDAGEDNDTHASYDADDDQDDYGSWTGNGHR</sequence>
<dbReference type="OrthoDB" id="3217921at2"/>
<protein>
    <submittedName>
        <fullName evidence="2">DUF3073 domain-containing protein</fullName>
    </submittedName>
</protein>
<feature type="compositionally biased region" description="Basic and acidic residues" evidence="1">
    <location>
        <begin position="28"/>
        <end position="40"/>
    </location>
</feature>